<evidence type="ECO:0000313" key="3">
    <source>
        <dbReference type="Proteomes" id="UP000507470"/>
    </source>
</evidence>
<evidence type="ECO:0000313" key="2">
    <source>
        <dbReference type="EMBL" id="CAC5366905.1"/>
    </source>
</evidence>
<gene>
    <name evidence="2" type="ORF">MCOR_7010</name>
</gene>
<organism evidence="2 3">
    <name type="scientific">Mytilus coruscus</name>
    <name type="common">Sea mussel</name>
    <dbReference type="NCBI Taxonomy" id="42192"/>
    <lineage>
        <taxon>Eukaryota</taxon>
        <taxon>Metazoa</taxon>
        <taxon>Spiralia</taxon>
        <taxon>Lophotrochozoa</taxon>
        <taxon>Mollusca</taxon>
        <taxon>Bivalvia</taxon>
        <taxon>Autobranchia</taxon>
        <taxon>Pteriomorphia</taxon>
        <taxon>Mytilida</taxon>
        <taxon>Mytiloidea</taxon>
        <taxon>Mytilidae</taxon>
        <taxon>Mytilinae</taxon>
        <taxon>Mytilus</taxon>
    </lineage>
</organism>
<name>A0A6J8AEY4_MYTCO</name>
<dbReference type="Proteomes" id="UP000507470">
    <property type="component" value="Unassembled WGS sequence"/>
</dbReference>
<feature type="coiled-coil region" evidence="1">
    <location>
        <begin position="103"/>
        <end position="130"/>
    </location>
</feature>
<dbReference type="OrthoDB" id="10071095at2759"/>
<dbReference type="EMBL" id="CACVKT020001352">
    <property type="protein sequence ID" value="CAC5366905.1"/>
    <property type="molecule type" value="Genomic_DNA"/>
</dbReference>
<dbReference type="PANTHER" id="PTHR47018">
    <property type="entry name" value="CXC DOMAIN-CONTAINING PROTEIN-RELATED"/>
    <property type="match status" value="1"/>
</dbReference>
<proteinExistence type="predicted"/>
<sequence length="1225" mass="139723">MILVEFVNKFLTYKPLLLQSLYSEYCGHVSKLCNSLNISLNVESENRIKHDIRWIFRMLKSCLGSALHYWVPESLNTGRMVYRVGTDFMRCAHSQLNGHKKSIDELQAVNKALHKKLDDLSESLQAMKKIECLDETLNITRQCIKSYVSSSVNSSELPDIRCFDVHEEIQKLDPVLWNFIYRLTANEIEEKELRRDVFYSWENSYLVMSWTKYSGSSTELLAISNRFGATVSKDSLKRFISSRCIQLDKEPNLLSSDSFTVASFDNLDKNQKYAIVGTGANKSGFHGTTIQAVTPKPSVKHDFTYVPKPSEPIYSDQSASKTSIKSVSRGIPSDLIKALKEPEDNIGEPSNIKVNRFTQLSLDDFSISEGEKVAWDKHVSDLSAYCFSKSVLKTNHIVVPGLKAYLAYDCSQTEVSEFHSITVLDETADSKATVELTLNILYDKFQVGTKINYLVVVGDGKSYDILIKLKSEYGNALDWVLPYPGDWHILKNLLPVFIKIYYDAGLKELAVKFHHGATLKVLTECTRFPMTHRFLSHVWEAMFRYQVESFMRSHRSPGVACFDNDFKEIISVILESADITVSRDCNGNLEGDIQDFKVWSSVLEQKDRFSMMLQGVQVEFNEWRKQSSEQSETFRFWDNFIHVDFMAYLGLYLAIREKNWDLRNASLKNLACVFTVFDRHNYMRMIPYHFADLLTFPLDVIHHFKAGCFAVSLSGDNFFSVALDEAHEMEINLKTKKAINTFSLPSLTAMTYYLPYRTETLHNLKVKLDIESGQSGKRKELSKSYIHSEEQIIFQYVEKLKVSSLFVDDLVCNLHHIFTHTTATRDQADSLLRYKYYGSEDMNNYIQCFLIRVSDISVKQPHRKRRNLKTFSSPKVTVYKQKNEIKDTRENNTSDINGLCTVITAGGFDDDNRDKALGISSLHVGIVEFAQLSANHEEGDTRVWLHASQTAASRVIIYSPDTDTFFIGLPIVKSLRKSVFVQTKETPYEKTFVDMMRFLSHLSHDLSLQGVHDIESCIQMLYICSGCDFVSFFHGCGKKAFLDGFYQNAQFIASGLNLSTLDETGLCSFYRLVASVYFAKHRPAFRPSASISEFYNTIELGDGLESHTALVKVIREHMWERIQSEDNMLPNSDALQLGWDRSCWVAKYWKQALDNSMHLDPIDKSGSIITNTIVSVVWDSDVNIDKVEKTIKWYTKGCSCKSGCTTNRCSCKKSGLSVGGYCGPG</sequence>
<accession>A0A6J8AEY4</accession>
<keyword evidence="1" id="KW-0175">Coiled coil</keyword>
<reference evidence="2 3" key="1">
    <citation type="submission" date="2020-06" db="EMBL/GenBank/DDBJ databases">
        <authorList>
            <person name="Li R."/>
            <person name="Bekaert M."/>
        </authorList>
    </citation>
    <scope>NUCLEOTIDE SEQUENCE [LARGE SCALE GENOMIC DNA]</scope>
    <source>
        <strain evidence="3">wild</strain>
    </source>
</reference>
<evidence type="ECO:0000256" key="1">
    <source>
        <dbReference type="SAM" id="Coils"/>
    </source>
</evidence>
<protein>
    <submittedName>
        <fullName evidence="2">Uncharacterized protein</fullName>
    </submittedName>
</protein>
<dbReference type="AlphaFoldDB" id="A0A6J8AEY4"/>
<dbReference type="PANTHER" id="PTHR47018:SF2">
    <property type="entry name" value="TESMIN_TSO1-LIKE CXC DOMAIN-CONTAINING PROTEIN"/>
    <property type="match status" value="1"/>
</dbReference>
<keyword evidence="3" id="KW-1185">Reference proteome</keyword>